<feature type="domain" description="PAP-associated" evidence="4">
    <location>
        <begin position="220"/>
        <end position="279"/>
    </location>
</feature>
<dbReference type="GO" id="GO:0046872">
    <property type="term" value="F:metal ion binding"/>
    <property type="evidence" value="ECO:0007669"/>
    <property type="project" value="UniProtKB-KW"/>
</dbReference>
<keyword evidence="2" id="KW-0460">Magnesium</keyword>
<dbReference type="Pfam" id="PF22600">
    <property type="entry name" value="MTPAP-like_central"/>
    <property type="match status" value="1"/>
</dbReference>
<evidence type="ECO:0000259" key="5">
    <source>
        <dbReference type="Pfam" id="PF22600"/>
    </source>
</evidence>
<evidence type="ECO:0000256" key="2">
    <source>
        <dbReference type="ARBA" id="ARBA00022842"/>
    </source>
</evidence>
<dbReference type="InterPro" id="IPR043519">
    <property type="entry name" value="NT_sf"/>
</dbReference>
<dbReference type="EMBL" id="AGNL01018937">
    <property type="protein sequence ID" value="EJK62373.1"/>
    <property type="molecule type" value="Genomic_DNA"/>
</dbReference>
<evidence type="ECO:0000313" key="7">
    <source>
        <dbReference type="Proteomes" id="UP000266841"/>
    </source>
</evidence>
<evidence type="ECO:0000256" key="3">
    <source>
        <dbReference type="SAM" id="MobiDB-lite"/>
    </source>
</evidence>
<dbReference type="InterPro" id="IPR054708">
    <property type="entry name" value="MTPAP-like_central"/>
</dbReference>
<dbReference type="GO" id="GO:0031499">
    <property type="term" value="C:TRAMP complex"/>
    <property type="evidence" value="ECO:0007669"/>
    <property type="project" value="TreeGrafter"/>
</dbReference>
<evidence type="ECO:0000256" key="1">
    <source>
        <dbReference type="ARBA" id="ARBA00022723"/>
    </source>
</evidence>
<dbReference type="OrthoDB" id="273917at2759"/>
<dbReference type="Gene3D" id="3.30.460.10">
    <property type="entry name" value="Beta Polymerase, domain 2"/>
    <property type="match status" value="1"/>
</dbReference>
<dbReference type="GO" id="GO:1990817">
    <property type="term" value="F:poly(A) RNA polymerase activity"/>
    <property type="evidence" value="ECO:0007669"/>
    <property type="project" value="InterPro"/>
</dbReference>
<dbReference type="GO" id="GO:0031123">
    <property type="term" value="P:RNA 3'-end processing"/>
    <property type="evidence" value="ECO:0007669"/>
    <property type="project" value="TreeGrafter"/>
</dbReference>
<feature type="domain" description="Poly(A) RNA polymerase mitochondrial-like central palm" evidence="5">
    <location>
        <begin position="17"/>
        <end position="156"/>
    </location>
</feature>
<dbReference type="GO" id="GO:0005730">
    <property type="term" value="C:nucleolus"/>
    <property type="evidence" value="ECO:0007669"/>
    <property type="project" value="TreeGrafter"/>
</dbReference>
<dbReference type="Pfam" id="PF03828">
    <property type="entry name" value="PAP_assoc"/>
    <property type="match status" value="1"/>
</dbReference>
<dbReference type="SUPFAM" id="SSF81301">
    <property type="entry name" value="Nucleotidyltransferase"/>
    <property type="match status" value="1"/>
</dbReference>
<feature type="region of interest" description="Disordered" evidence="3">
    <location>
        <begin position="50"/>
        <end position="69"/>
    </location>
</feature>
<evidence type="ECO:0000259" key="4">
    <source>
        <dbReference type="Pfam" id="PF03828"/>
    </source>
</evidence>
<dbReference type="CDD" id="cd05402">
    <property type="entry name" value="NT_PAP_TUTase"/>
    <property type="match status" value="1"/>
</dbReference>
<protein>
    <recommendedName>
        <fullName evidence="8">Polymerase nucleotidyl transferase domain-containing protein</fullName>
    </recommendedName>
</protein>
<evidence type="ECO:0008006" key="8">
    <source>
        <dbReference type="Google" id="ProtNLM"/>
    </source>
</evidence>
<name>K0S8A6_THAOC</name>
<dbReference type="InterPro" id="IPR002058">
    <property type="entry name" value="PAP_assoc"/>
</dbReference>
<dbReference type="PANTHER" id="PTHR23092:SF15">
    <property type="entry name" value="INACTIVE NON-CANONICAL POLY(A) RNA POLYMERASE PROTEIN TRF4-2-RELATED"/>
    <property type="match status" value="1"/>
</dbReference>
<keyword evidence="1" id="KW-0479">Metal-binding</keyword>
<dbReference type="AlphaFoldDB" id="K0S8A6"/>
<gene>
    <name evidence="6" type="ORF">THAOC_17017</name>
</gene>
<dbReference type="eggNOG" id="KOG1906">
    <property type="taxonomic scope" value="Eukaryota"/>
</dbReference>
<dbReference type="Proteomes" id="UP000266841">
    <property type="component" value="Unassembled WGS sequence"/>
</dbReference>
<evidence type="ECO:0000313" key="6">
    <source>
        <dbReference type="EMBL" id="EJK62373.1"/>
    </source>
</evidence>
<feature type="compositionally biased region" description="Acidic residues" evidence="3">
    <location>
        <begin position="56"/>
        <end position="65"/>
    </location>
</feature>
<comment type="caution">
    <text evidence="6">The sequence shown here is derived from an EMBL/GenBank/DDBJ whole genome shotgun (WGS) entry which is preliminary data.</text>
</comment>
<dbReference type="GO" id="GO:0043634">
    <property type="term" value="P:polyadenylation-dependent ncRNA catabolic process"/>
    <property type="evidence" value="ECO:0007669"/>
    <property type="project" value="TreeGrafter"/>
</dbReference>
<proteinExistence type="predicted"/>
<reference evidence="6 7" key="1">
    <citation type="journal article" date="2012" name="Genome Biol.">
        <title>Genome and low-iron response of an oceanic diatom adapted to chronic iron limitation.</title>
        <authorList>
            <person name="Lommer M."/>
            <person name="Specht M."/>
            <person name="Roy A.S."/>
            <person name="Kraemer L."/>
            <person name="Andreson R."/>
            <person name="Gutowska M.A."/>
            <person name="Wolf J."/>
            <person name="Bergner S.V."/>
            <person name="Schilhabel M.B."/>
            <person name="Klostermeier U.C."/>
            <person name="Beiko R.G."/>
            <person name="Rosenstiel P."/>
            <person name="Hippler M."/>
            <person name="Laroche J."/>
        </authorList>
    </citation>
    <scope>NUCLEOTIDE SEQUENCE [LARGE SCALE GENOMIC DNA]</scope>
    <source>
        <strain evidence="6 7">CCMP1005</strain>
    </source>
</reference>
<dbReference type="Gene3D" id="1.10.1410.10">
    <property type="match status" value="1"/>
</dbReference>
<dbReference type="SUPFAM" id="SSF81631">
    <property type="entry name" value="PAP/OAS1 substrate-binding domain"/>
    <property type="match status" value="1"/>
</dbReference>
<dbReference type="PANTHER" id="PTHR23092">
    <property type="entry name" value="POLY(A) RNA POLYMERASE"/>
    <property type="match status" value="1"/>
</dbReference>
<dbReference type="GO" id="GO:0003729">
    <property type="term" value="F:mRNA binding"/>
    <property type="evidence" value="ECO:0007669"/>
    <property type="project" value="TreeGrafter"/>
</dbReference>
<keyword evidence="7" id="KW-1185">Reference proteome</keyword>
<feature type="region of interest" description="Disordered" evidence="3">
    <location>
        <begin position="368"/>
        <end position="439"/>
    </location>
</feature>
<organism evidence="6 7">
    <name type="scientific">Thalassiosira oceanica</name>
    <name type="common">Marine diatom</name>
    <dbReference type="NCBI Taxonomy" id="159749"/>
    <lineage>
        <taxon>Eukaryota</taxon>
        <taxon>Sar</taxon>
        <taxon>Stramenopiles</taxon>
        <taxon>Ochrophyta</taxon>
        <taxon>Bacillariophyta</taxon>
        <taxon>Coscinodiscophyceae</taxon>
        <taxon>Thalassiosirophycidae</taxon>
        <taxon>Thalassiosirales</taxon>
        <taxon>Thalassiosiraceae</taxon>
        <taxon>Thalassiosira</taxon>
    </lineage>
</organism>
<accession>K0S8A6</accession>
<dbReference type="InterPro" id="IPR045862">
    <property type="entry name" value="Trf4-like"/>
</dbReference>
<sequence length="458" mass="49798">MVRRVTELALRTFGGKEHCEVLPFGSQATGLCLPGSDIDFVIRFFKKEDGGKEGGGDEQEEDGDCDPARSNPLHAFADAVREDFGVPGEFDAEDVLEIDGGNGSATTDDERLSYLEVIEHTRVPLVKFTVFPQNIDVDVCFDQPNGPESADLMHRFMESMPPLRPLTFALKYFLSSRDINKPFTGGIGSYLLQLMIVSFLQHRSREDASRGCGASGRHFNLGSLLVDFFELYGSDFNYVTAGISVRHDGYYFPKGAPDRREVFCSPRGPFTLAVENPLDVEMDVGAGAFRMQMISRIFGHAYKTLVAYVSEPALLSPEESVLARILPVSPEMEKRRAMKANEEGGEDWVATGGAGGVRAHERRVGGNAVGSIERGTPSEGRKGRTTAAVGPQGRRGGRTTVEASAGGEETAEILRRAESTATSSRGRGRAKRGRETGNGTKIVTSCCQLLMLRTALPV</sequence>